<dbReference type="GO" id="GO:0043571">
    <property type="term" value="P:maintenance of CRISPR repeat elements"/>
    <property type="evidence" value="ECO:0007669"/>
    <property type="project" value="InterPro"/>
</dbReference>
<proteinExistence type="predicted"/>
<dbReference type="InterPro" id="IPR013396">
    <property type="entry name" value="CRISPR-assoc_prot_Csy4"/>
</dbReference>
<dbReference type="Proteomes" id="UP000069015">
    <property type="component" value="Chromosome 1"/>
</dbReference>
<dbReference type="AlphaFoldDB" id="A0A0U2Y3X6"/>
<sequence length="197" mass="22529">MSRAYFTITYLPENCDVTLLAGRCIGILHGFMNKRSCNHIGVSFPKWTDKHLGNQIAFVSEDKAVLKNLSQQNYFEMMAHDKLFEISAIKTVPADATEVRIIRDQSLGKLFMGEKRRRMERAKRRAEARGEEYIPQYVPTDTEISAFHKIPIASKSNQNDFVLHLRLEPTDSIQNTFNSYGFATNKEHQGSVPLLAF</sequence>
<accession>A0A0U2Y3X6</accession>
<evidence type="ECO:0000313" key="2">
    <source>
        <dbReference type="Proteomes" id="UP000069015"/>
    </source>
</evidence>
<organism evidence="1 2">
    <name type="scientific">Pseudoalteromonas rubra</name>
    <dbReference type="NCBI Taxonomy" id="43658"/>
    <lineage>
        <taxon>Bacteria</taxon>
        <taxon>Pseudomonadati</taxon>
        <taxon>Pseudomonadota</taxon>
        <taxon>Gammaproteobacteria</taxon>
        <taxon>Alteromonadales</taxon>
        <taxon>Pseudoalteromonadaceae</taxon>
        <taxon>Pseudoalteromonas</taxon>
    </lineage>
</organism>
<dbReference type="Pfam" id="PF09618">
    <property type="entry name" value="Cas_Csy4"/>
    <property type="match status" value="1"/>
</dbReference>
<dbReference type="KEGG" id="prr:AT705_19235"/>
<dbReference type="RefSeq" id="WP_058797827.1">
    <property type="nucleotide sequence ID" value="NZ_CP013611.1"/>
</dbReference>
<dbReference type="Gene3D" id="3.30.70.2540">
    <property type="entry name" value="CRISPR-associated endoribonuclease Cas6/Csy4"/>
    <property type="match status" value="1"/>
</dbReference>
<dbReference type="EMBL" id="CP013611">
    <property type="protein sequence ID" value="ALU44898.1"/>
    <property type="molecule type" value="Genomic_DNA"/>
</dbReference>
<dbReference type="GO" id="GO:0004519">
    <property type="term" value="F:endonuclease activity"/>
    <property type="evidence" value="ECO:0007669"/>
    <property type="project" value="InterPro"/>
</dbReference>
<name>A0A0U2Y3X6_9GAMM</name>
<dbReference type="NCBIfam" id="TIGR02563">
    <property type="entry name" value="cas_Csy4"/>
    <property type="match status" value="1"/>
</dbReference>
<protein>
    <submittedName>
        <fullName evidence="1">Type I-F CRISPR-associated endoribonuclease Cas6/Csy4</fullName>
    </submittedName>
</protein>
<gene>
    <name evidence="1" type="ORF">AT705_19235</name>
</gene>
<reference evidence="1 2" key="1">
    <citation type="submission" date="2015-12" db="EMBL/GenBank/DDBJ databases">
        <title>Complete genome sequence of Pseudoalteromonas rubra SCSIO 6842, harboring a conjugative plasmid.</title>
        <authorList>
            <person name="Li B."/>
            <person name="Wang X."/>
        </authorList>
    </citation>
    <scope>NUCLEOTIDE SEQUENCE [LARGE SCALE GENOMIC DNA]</scope>
    <source>
        <strain evidence="1 2">SCSIO 6842</strain>
    </source>
</reference>
<dbReference type="InterPro" id="IPR042564">
    <property type="entry name" value="CRISPR-Cas6/Csy4_sf"/>
</dbReference>
<evidence type="ECO:0000313" key="1">
    <source>
        <dbReference type="EMBL" id="ALU44898.1"/>
    </source>
</evidence>